<dbReference type="STRING" id="1184267.A11Q_2226"/>
<dbReference type="eggNOG" id="COG0745">
    <property type="taxonomic scope" value="Bacteria"/>
</dbReference>
<dbReference type="Proteomes" id="UP000012040">
    <property type="component" value="Chromosome"/>
</dbReference>
<dbReference type="RefSeq" id="WP_015470932.1">
    <property type="nucleotide sequence ID" value="NC_020813.1"/>
</dbReference>
<evidence type="ECO:0000256" key="2">
    <source>
        <dbReference type="PROSITE-ProRule" id="PRU00169"/>
    </source>
</evidence>
<evidence type="ECO:0000256" key="1">
    <source>
        <dbReference type="ARBA" id="ARBA00022553"/>
    </source>
</evidence>
<dbReference type="OrthoDB" id="5293782at2"/>
<dbReference type="InterPro" id="IPR001789">
    <property type="entry name" value="Sig_transdc_resp-reg_receiver"/>
</dbReference>
<dbReference type="EMBL" id="CP003537">
    <property type="protein sequence ID" value="AGH96442.1"/>
    <property type="molecule type" value="Genomic_DNA"/>
</dbReference>
<name>M4VAL1_9BACT</name>
<dbReference type="PANTHER" id="PTHR44591:SF3">
    <property type="entry name" value="RESPONSE REGULATORY DOMAIN-CONTAINING PROTEIN"/>
    <property type="match status" value="1"/>
</dbReference>
<sequence>MAKKFITSDLISKIEKLTKQRMSEQPVVSLDQFRDAHKKMNPQHILVIEDDETQRLSLKRILEAEGYTTLLAADSAELTAILDEERDVHLILMDIGLPWINGFELAEMMKQHPDLRKLPLVFLSAQAEPEDFARAREVGAADYIKKPFDIEKLKQVVADLLSQPK</sequence>
<proteinExistence type="predicted"/>
<gene>
    <name evidence="4" type="ORF">A11Q_2226</name>
</gene>
<reference evidence="4 5" key="1">
    <citation type="journal article" date="2013" name="ISME J.">
        <title>By their genes ye shall know them: genomic signatures of predatory bacteria.</title>
        <authorList>
            <person name="Pasternak Z."/>
            <person name="Pietrokovski S."/>
            <person name="Rotem O."/>
            <person name="Gophna U."/>
            <person name="Lurie-Weinberger M.N."/>
            <person name="Jurkevitch E."/>
        </authorList>
    </citation>
    <scope>NUCLEOTIDE SEQUENCE [LARGE SCALE GENOMIC DNA]</scope>
    <source>
        <strain evidence="4 5">JSS</strain>
    </source>
</reference>
<evidence type="ECO:0000313" key="5">
    <source>
        <dbReference type="Proteomes" id="UP000012040"/>
    </source>
</evidence>
<dbReference type="GO" id="GO:0000160">
    <property type="term" value="P:phosphorelay signal transduction system"/>
    <property type="evidence" value="ECO:0007669"/>
    <property type="project" value="InterPro"/>
</dbReference>
<dbReference type="PROSITE" id="PS50110">
    <property type="entry name" value="RESPONSE_REGULATORY"/>
    <property type="match status" value="1"/>
</dbReference>
<dbReference type="KEGG" id="bex:A11Q_2226"/>
<dbReference type="Gene3D" id="3.40.50.2300">
    <property type="match status" value="1"/>
</dbReference>
<dbReference type="SUPFAM" id="SSF52172">
    <property type="entry name" value="CheY-like"/>
    <property type="match status" value="1"/>
</dbReference>
<accession>M4VAL1</accession>
<keyword evidence="5" id="KW-1185">Reference proteome</keyword>
<dbReference type="InterPro" id="IPR050595">
    <property type="entry name" value="Bact_response_regulator"/>
</dbReference>
<protein>
    <submittedName>
        <fullName evidence="4">Putative transcriptional regulator PhoB-like protein</fullName>
    </submittedName>
</protein>
<feature type="modified residue" description="4-aspartylphosphate" evidence="2">
    <location>
        <position position="94"/>
    </location>
</feature>
<dbReference type="Pfam" id="PF00072">
    <property type="entry name" value="Response_reg"/>
    <property type="match status" value="1"/>
</dbReference>
<organism evidence="4 5">
    <name type="scientific">Pseudobdellovibrio exovorus JSS</name>
    <dbReference type="NCBI Taxonomy" id="1184267"/>
    <lineage>
        <taxon>Bacteria</taxon>
        <taxon>Pseudomonadati</taxon>
        <taxon>Bdellovibrionota</taxon>
        <taxon>Bdellovibrionia</taxon>
        <taxon>Bdellovibrionales</taxon>
        <taxon>Pseudobdellovibrionaceae</taxon>
        <taxon>Pseudobdellovibrio</taxon>
    </lineage>
</organism>
<dbReference type="PANTHER" id="PTHR44591">
    <property type="entry name" value="STRESS RESPONSE REGULATOR PROTEIN 1"/>
    <property type="match status" value="1"/>
</dbReference>
<dbReference type="InterPro" id="IPR011006">
    <property type="entry name" value="CheY-like_superfamily"/>
</dbReference>
<dbReference type="AlphaFoldDB" id="M4VAL1"/>
<evidence type="ECO:0000313" key="4">
    <source>
        <dbReference type="EMBL" id="AGH96442.1"/>
    </source>
</evidence>
<feature type="domain" description="Response regulatory" evidence="3">
    <location>
        <begin position="44"/>
        <end position="161"/>
    </location>
</feature>
<dbReference type="PATRIC" id="fig|1184267.3.peg.2253"/>
<dbReference type="SMART" id="SM00448">
    <property type="entry name" value="REC"/>
    <property type="match status" value="1"/>
</dbReference>
<keyword evidence="1 2" id="KW-0597">Phosphoprotein</keyword>
<evidence type="ECO:0000259" key="3">
    <source>
        <dbReference type="PROSITE" id="PS50110"/>
    </source>
</evidence>
<dbReference type="HOGENOM" id="CLU_000445_69_17_7"/>